<keyword evidence="4" id="KW-1185">Reference proteome</keyword>
<keyword evidence="1" id="KW-1133">Transmembrane helix</keyword>
<keyword evidence="1" id="KW-0812">Transmembrane</keyword>
<dbReference type="InterPro" id="IPR013362">
    <property type="entry name" value="Pilus_4_PilV"/>
</dbReference>
<evidence type="ECO:0000259" key="2">
    <source>
        <dbReference type="Pfam" id="PF22150"/>
    </source>
</evidence>
<sequence length="160" mass="17036">MTFTDLTHEKSFQRGKGAKQSGIALIEVLVAVLVLGVGLLGIAAMQSVSSQMTNGAEQRTQAILLSADMLDRIRANGDNMASYNNLVVNPDNVNCATDFAYNNGQTIAQNDISEWSNQVVCALPRGRANVAVTAAGVATVTIDWQRQDPDGQPVTVTTEL</sequence>
<organism evidence="3 4">
    <name type="scientific">Marinobacter lacisalsi</name>
    <dbReference type="NCBI Taxonomy" id="475979"/>
    <lineage>
        <taxon>Bacteria</taxon>
        <taxon>Pseudomonadati</taxon>
        <taxon>Pseudomonadota</taxon>
        <taxon>Gammaproteobacteria</taxon>
        <taxon>Pseudomonadales</taxon>
        <taxon>Marinobacteraceae</taxon>
        <taxon>Marinobacter</taxon>
    </lineage>
</organism>
<dbReference type="RefSeq" id="WP_379888362.1">
    <property type="nucleotide sequence ID" value="NZ_JBHSDI010000050.1"/>
</dbReference>
<name>A0ABV8QK68_9GAMM</name>
<evidence type="ECO:0000313" key="3">
    <source>
        <dbReference type="EMBL" id="MFC4260133.1"/>
    </source>
</evidence>
<dbReference type="Pfam" id="PF07963">
    <property type="entry name" value="N_methyl"/>
    <property type="match status" value="1"/>
</dbReference>
<feature type="transmembrane region" description="Helical" evidence="1">
    <location>
        <begin position="21"/>
        <end position="45"/>
    </location>
</feature>
<keyword evidence="1" id="KW-0472">Membrane</keyword>
<feature type="domain" description="Type IV pilin Tt1218-like" evidence="2">
    <location>
        <begin position="44"/>
        <end position="92"/>
    </location>
</feature>
<dbReference type="InterPro" id="IPR012902">
    <property type="entry name" value="N_methyl_site"/>
</dbReference>
<evidence type="ECO:0000256" key="1">
    <source>
        <dbReference type="SAM" id="Phobius"/>
    </source>
</evidence>
<dbReference type="InterPro" id="IPR054402">
    <property type="entry name" value="Tt1218-like_dom"/>
</dbReference>
<comment type="caution">
    <text evidence="3">The sequence shown here is derived from an EMBL/GenBank/DDBJ whole genome shotgun (WGS) entry which is preliminary data.</text>
</comment>
<accession>A0ABV8QK68</accession>
<evidence type="ECO:0000313" key="4">
    <source>
        <dbReference type="Proteomes" id="UP001595798"/>
    </source>
</evidence>
<gene>
    <name evidence="3" type="primary">pilV</name>
    <name evidence="3" type="ORF">ACFOZ5_14005</name>
</gene>
<dbReference type="Proteomes" id="UP001595798">
    <property type="component" value="Unassembled WGS sequence"/>
</dbReference>
<proteinExistence type="predicted"/>
<dbReference type="NCBIfam" id="TIGR02523">
    <property type="entry name" value="type_IV_pilV"/>
    <property type="match status" value="1"/>
</dbReference>
<dbReference type="EMBL" id="JBHSDI010000050">
    <property type="protein sequence ID" value="MFC4260133.1"/>
    <property type="molecule type" value="Genomic_DNA"/>
</dbReference>
<protein>
    <submittedName>
        <fullName evidence="3">Type IV pilus modification protein PilV</fullName>
    </submittedName>
</protein>
<reference evidence="4" key="1">
    <citation type="journal article" date="2019" name="Int. J. Syst. Evol. Microbiol.">
        <title>The Global Catalogue of Microorganisms (GCM) 10K type strain sequencing project: providing services to taxonomists for standard genome sequencing and annotation.</title>
        <authorList>
            <consortium name="The Broad Institute Genomics Platform"/>
            <consortium name="The Broad Institute Genome Sequencing Center for Infectious Disease"/>
            <person name="Wu L."/>
            <person name="Ma J."/>
        </authorList>
    </citation>
    <scope>NUCLEOTIDE SEQUENCE [LARGE SCALE GENOMIC DNA]</scope>
    <source>
        <strain evidence="4">CECT 7297</strain>
    </source>
</reference>
<dbReference type="Pfam" id="PF22150">
    <property type="entry name" value="Tt1218-like"/>
    <property type="match status" value="1"/>
</dbReference>